<organism evidence="1 2">
    <name type="scientific">Stentor coeruleus</name>
    <dbReference type="NCBI Taxonomy" id="5963"/>
    <lineage>
        <taxon>Eukaryota</taxon>
        <taxon>Sar</taxon>
        <taxon>Alveolata</taxon>
        <taxon>Ciliophora</taxon>
        <taxon>Postciliodesmatophora</taxon>
        <taxon>Heterotrichea</taxon>
        <taxon>Heterotrichida</taxon>
        <taxon>Stentoridae</taxon>
        <taxon>Stentor</taxon>
    </lineage>
</organism>
<reference evidence="1 2" key="1">
    <citation type="submission" date="2016-11" db="EMBL/GenBank/DDBJ databases">
        <title>The macronuclear genome of Stentor coeruleus: a giant cell with tiny introns.</title>
        <authorList>
            <person name="Slabodnick M."/>
            <person name="Ruby J.G."/>
            <person name="Reiff S.B."/>
            <person name="Swart E.C."/>
            <person name="Gosai S."/>
            <person name="Prabakaran S."/>
            <person name="Witkowska E."/>
            <person name="Larue G.E."/>
            <person name="Fisher S."/>
            <person name="Freeman R.M."/>
            <person name="Gunawardena J."/>
            <person name="Chu W."/>
            <person name="Stover N.A."/>
            <person name="Gregory B.D."/>
            <person name="Nowacki M."/>
            <person name="Derisi J."/>
            <person name="Roy S.W."/>
            <person name="Marshall W.F."/>
            <person name="Sood P."/>
        </authorList>
    </citation>
    <scope>NUCLEOTIDE SEQUENCE [LARGE SCALE GENOMIC DNA]</scope>
    <source>
        <strain evidence="1">WM001</strain>
    </source>
</reference>
<dbReference type="EMBL" id="MPUH01000072">
    <property type="protein sequence ID" value="OMJ91883.1"/>
    <property type="molecule type" value="Genomic_DNA"/>
</dbReference>
<dbReference type="AlphaFoldDB" id="A0A1R2CSD8"/>
<accession>A0A1R2CSD8</accession>
<name>A0A1R2CSD8_9CILI</name>
<sequence>MGCQCTRSQFYDEDTTADTKFLYYIDNSKRIISVPHLKPVKTNKLYSSRLKVYREHKGYIPTVMVQ</sequence>
<proteinExistence type="predicted"/>
<evidence type="ECO:0000313" key="1">
    <source>
        <dbReference type="EMBL" id="OMJ91883.1"/>
    </source>
</evidence>
<gene>
    <name evidence="1" type="ORF">SteCoe_5439</name>
</gene>
<evidence type="ECO:0000313" key="2">
    <source>
        <dbReference type="Proteomes" id="UP000187209"/>
    </source>
</evidence>
<protein>
    <submittedName>
        <fullName evidence="1">Uncharacterized protein</fullName>
    </submittedName>
</protein>
<dbReference type="Proteomes" id="UP000187209">
    <property type="component" value="Unassembled WGS sequence"/>
</dbReference>
<comment type="caution">
    <text evidence="1">The sequence shown here is derived from an EMBL/GenBank/DDBJ whole genome shotgun (WGS) entry which is preliminary data.</text>
</comment>
<keyword evidence="2" id="KW-1185">Reference proteome</keyword>